<evidence type="ECO:0000313" key="2">
    <source>
        <dbReference type="EMBL" id="KAJ8426636.1"/>
    </source>
</evidence>
<feature type="region of interest" description="Disordered" evidence="1">
    <location>
        <begin position="112"/>
        <end position="291"/>
    </location>
</feature>
<accession>A0A9Q1JMM4</accession>
<gene>
    <name evidence="2" type="ORF">Cgig2_020572</name>
</gene>
<feature type="compositionally biased region" description="Polar residues" evidence="1">
    <location>
        <begin position="205"/>
        <end position="218"/>
    </location>
</feature>
<feature type="compositionally biased region" description="Basic and acidic residues" evidence="1">
    <location>
        <begin position="250"/>
        <end position="270"/>
    </location>
</feature>
<dbReference type="OrthoDB" id="1001981at2759"/>
<dbReference type="EMBL" id="JAKOGI010001258">
    <property type="protein sequence ID" value="KAJ8426636.1"/>
    <property type="molecule type" value="Genomic_DNA"/>
</dbReference>
<protein>
    <submittedName>
        <fullName evidence="2">Uncharacterized protein</fullName>
    </submittedName>
</protein>
<dbReference type="Proteomes" id="UP001153076">
    <property type="component" value="Unassembled WGS sequence"/>
</dbReference>
<feature type="compositionally biased region" description="Basic and acidic residues" evidence="1">
    <location>
        <begin position="164"/>
        <end position="174"/>
    </location>
</feature>
<comment type="caution">
    <text evidence="2">The sequence shown here is derived from an EMBL/GenBank/DDBJ whole genome shotgun (WGS) entry which is preliminary data.</text>
</comment>
<evidence type="ECO:0000313" key="3">
    <source>
        <dbReference type="Proteomes" id="UP001153076"/>
    </source>
</evidence>
<proteinExistence type="predicted"/>
<evidence type="ECO:0000256" key="1">
    <source>
        <dbReference type="SAM" id="MobiDB-lite"/>
    </source>
</evidence>
<name>A0A9Q1JMM4_9CARY</name>
<reference evidence="2" key="1">
    <citation type="submission" date="2022-04" db="EMBL/GenBank/DDBJ databases">
        <title>Carnegiea gigantea Genome sequencing and assembly v2.</title>
        <authorList>
            <person name="Copetti D."/>
            <person name="Sanderson M.J."/>
            <person name="Burquez A."/>
            <person name="Wojciechowski M.F."/>
        </authorList>
    </citation>
    <scope>NUCLEOTIDE SEQUENCE</scope>
    <source>
        <strain evidence="2">SGP5-SGP5p</strain>
        <tissue evidence="2">Aerial part</tissue>
    </source>
</reference>
<keyword evidence="3" id="KW-1185">Reference proteome</keyword>
<sequence length="291" mass="32477">MGRESFKRNFIIYLVNCFFNGSKNRCCSKSLLIYIKNVNWIASLDWFQFVLDKLINSQPNKDDGSPPFSPTLVLREPDIEAQILIITSVAEASVSIKREDYREKVLMDQAKKEMNKDNSMPSFTLGLGPSQLDNQSSVPQTTSVLNPNTDGEMHDTNEDDDDGTLLRRNPDLSIKKLTKNKSKEVDKPSSKKGDDRSPTIKIKKPTSSSGQKMTSSTAAKHAVKYKNESLRADSEQKATDGSKPKLTAKTRPEPKVNKEVLAEKDDEKHVGAAITPEKSKEIGPSASMRKR</sequence>
<feature type="compositionally biased region" description="Basic and acidic residues" evidence="1">
    <location>
        <begin position="181"/>
        <end position="198"/>
    </location>
</feature>
<organism evidence="2 3">
    <name type="scientific">Carnegiea gigantea</name>
    <dbReference type="NCBI Taxonomy" id="171969"/>
    <lineage>
        <taxon>Eukaryota</taxon>
        <taxon>Viridiplantae</taxon>
        <taxon>Streptophyta</taxon>
        <taxon>Embryophyta</taxon>
        <taxon>Tracheophyta</taxon>
        <taxon>Spermatophyta</taxon>
        <taxon>Magnoliopsida</taxon>
        <taxon>eudicotyledons</taxon>
        <taxon>Gunneridae</taxon>
        <taxon>Pentapetalae</taxon>
        <taxon>Caryophyllales</taxon>
        <taxon>Cactineae</taxon>
        <taxon>Cactaceae</taxon>
        <taxon>Cactoideae</taxon>
        <taxon>Echinocereeae</taxon>
        <taxon>Carnegiea</taxon>
    </lineage>
</organism>
<dbReference type="AlphaFoldDB" id="A0A9Q1JMM4"/>
<feature type="compositionally biased region" description="Basic and acidic residues" evidence="1">
    <location>
        <begin position="225"/>
        <end position="243"/>
    </location>
</feature>
<feature type="compositionally biased region" description="Polar residues" evidence="1">
    <location>
        <begin position="131"/>
        <end position="149"/>
    </location>
</feature>